<keyword evidence="2 10" id="KW-0963">Cytoplasm</keyword>
<evidence type="ECO:0000256" key="4">
    <source>
        <dbReference type="ARBA" id="ARBA00022679"/>
    </source>
</evidence>
<keyword evidence="3 10" id="KW-0444">Lipid biosynthesis</keyword>
<dbReference type="SUPFAM" id="SSF53659">
    <property type="entry name" value="Isocitrate/Isopropylmalate dehydrogenase-like"/>
    <property type="match status" value="1"/>
</dbReference>
<evidence type="ECO:0000256" key="7">
    <source>
        <dbReference type="ARBA" id="ARBA00023264"/>
    </source>
</evidence>
<dbReference type="GO" id="GO:0005737">
    <property type="term" value="C:cytoplasm"/>
    <property type="evidence" value="ECO:0007669"/>
    <property type="project" value="UniProtKB-SubCell"/>
</dbReference>
<comment type="function">
    <text evidence="10">Catalyzes the reversible formation of acyl-phosphate (acyl-PO(4)) from acyl-[acyl-carrier-protein] (acyl-ACP). This enzyme utilizes acyl-ACP as fatty acyl donor, but not acyl-CoA.</text>
</comment>
<name>A0A2P7Q060_9FIRM</name>
<keyword evidence="7 10" id="KW-1208">Phospholipid metabolism</keyword>
<evidence type="ECO:0000313" key="12">
    <source>
        <dbReference type="Proteomes" id="UP000241434"/>
    </source>
</evidence>
<dbReference type="GO" id="GO:0006633">
    <property type="term" value="P:fatty acid biosynthetic process"/>
    <property type="evidence" value="ECO:0007669"/>
    <property type="project" value="UniProtKB-UniRule"/>
</dbReference>
<dbReference type="GO" id="GO:0008654">
    <property type="term" value="P:phospholipid biosynthetic process"/>
    <property type="evidence" value="ECO:0007669"/>
    <property type="project" value="UniProtKB-KW"/>
</dbReference>
<evidence type="ECO:0000256" key="8">
    <source>
        <dbReference type="ARBA" id="ARBA00024069"/>
    </source>
</evidence>
<comment type="catalytic activity">
    <reaction evidence="1 10">
        <text>a fatty acyl-[ACP] + phosphate = an acyl phosphate + holo-[ACP]</text>
        <dbReference type="Rhea" id="RHEA:42292"/>
        <dbReference type="Rhea" id="RHEA-COMP:9685"/>
        <dbReference type="Rhea" id="RHEA-COMP:14125"/>
        <dbReference type="ChEBI" id="CHEBI:43474"/>
        <dbReference type="ChEBI" id="CHEBI:59918"/>
        <dbReference type="ChEBI" id="CHEBI:64479"/>
        <dbReference type="ChEBI" id="CHEBI:138651"/>
        <dbReference type="EC" id="2.3.1.274"/>
    </reaction>
</comment>
<dbReference type="Gene3D" id="3.40.718.10">
    <property type="entry name" value="Isopropylmalate Dehydrogenase"/>
    <property type="match status" value="1"/>
</dbReference>
<protein>
    <recommendedName>
        <fullName evidence="8 10">Phosphate acyltransferase</fullName>
        <ecNumber evidence="8 10">2.3.1.274</ecNumber>
    </recommendedName>
    <alternativeName>
        <fullName evidence="10">Acyl-ACP phosphotransacylase</fullName>
    </alternativeName>
    <alternativeName>
        <fullName evidence="10">Acyl-[acyl-carrier-protein]--phosphate acyltransferase</fullName>
    </alternativeName>
    <alternativeName>
        <fullName evidence="10">Phosphate-acyl-ACP acyltransferase</fullName>
    </alternativeName>
</protein>
<dbReference type="InterPro" id="IPR012281">
    <property type="entry name" value="Phospholipid_synth_PlsX-like"/>
</dbReference>
<dbReference type="PANTHER" id="PTHR30100">
    <property type="entry name" value="FATTY ACID/PHOSPHOLIPID SYNTHESIS PROTEIN PLSX"/>
    <property type="match status" value="1"/>
</dbReference>
<comment type="pathway">
    <text evidence="10">Lipid metabolism; phospholipid metabolism.</text>
</comment>
<dbReference type="GO" id="GO:0043811">
    <property type="term" value="F:phosphate:acyl-[acyl carrier protein] acyltransferase activity"/>
    <property type="evidence" value="ECO:0007669"/>
    <property type="project" value="UniProtKB-UniRule"/>
</dbReference>
<dbReference type="EC" id="2.3.1.274" evidence="8 10"/>
<keyword evidence="6 10" id="KW-0594">Phospholipid biosynthesis</keyword>
<reference evidence="11" key="1">
    <citation type="thesis" date="2015" institute="Rutgers" country="The State University of New Jersey, 14 College Farm Rd., New Brunswick, NJ, USA">
        <title>Ammonia toxicity in bacteria and its implications for treatment of and resource recovery from highly nitrogenous organic wastes.</title>
        <authorList>
            <person name="Luther A.K."/>
        </authorList>
    </citation>
    <scope>NUCLEOTIDE SEQUENCE</scope>
    <source>
        <strain evidence="11">RT-10B</strain>
    </source>
</reference>
<dbReference type="OrthoDB" id="9806408at2"/>
<evidence type="ECO:0000256" key="9">
    <source>
        <dbReference type="ARBA" id="ARBA00046608"/>
    </source>
</evidence>
<keyword evidence="12" id="KW-1185">Reference proteome</keyword>
<evidence type="ECO:0000256" key="2">
    <source>
        <dbReference type="ARBA" id="ARBA00022490"/>
    </source>
</evidence>
<comment type="subunit">
    <text evidence="9 10">Homodimer. Probably interacts with PlsY.</text>
</comment>
<dbReference type="RefSeq" id="WP_106776791.1">
    <property type="nucleotide sequence ID" value="NZ_JYGE01000004.1"/>
</dbReference>
<dbReference type="AlphaFoldDB" id="A0A2P7Q060"/>
<dbReference type="PANTHER" id="PTHR30100:SF1">
    <property type="entry name" value="PHOSPHATE ACYLTRANSFERASE"/>
    <property type="match status" value="1"/>
</dbReference>
<dbReference type="NCBIfam" id="TIGR00182">
    <property type="entry name" value="plsX"/>
    <property type="match status" value="1"/>
</dbReference>
<evidence type="ECO:0000256" key="6">
    <source>
        <dbReference type="ARBA" id="ARBA00023209"/>
    </source>
</evidence>
<accession>A0A2P7Q060</accession>
<dbReference type="HAMAP" id="MF_00019">
    <property type="entry name" value="PlsX"/>
    <property type="match status" value="1"/>
</dbReference>
<keyword evidence="4 10" id="KW-0808">Transferase</keyword>
<keyword evidence="11" id="KW-0012">Acyltransferase</keyword>
<evidence type="ECO:0000256" key="5">
    <source>
        <dbReference type="ARBA" id="ARBA00023098"/>
    </source>
</evidence>
<dbReference type="EMBL" id="JYGE01000004">
    <property type="protein sequence ID" value="PSJ31332.1"/>
    <property type="molecule type" value="Genomic_DNA"/>
</dbReference>
<keyword evidence="5 10" id="KW-0443">Lipid metabolism</keyword>
<evidence type="ECO:0000256" key="10">
    <source>
        <dbReference type="HAMAP-Rule" id="MF_00019"/>
    </source>
</evidence>
<evidence type="ECO:0000256" key="3">
    <source>
        <dbReference type="ARBA" id="ARBA00022516"/>
    </source>
</evidence>
<comment type="similarity">
    <text evidence="10">Belongs to the PlsX family.</text>
</comment>
<dbReference type="Pfam" id="PF02504">
    <property type="entry name" value="FA_synthesis"/>
    <property type="match status" value="1"/>
</dbReference>
<evidence type="ECO:0000313" key="11">
    <source>
        <dbReference type="EMBL" id="PSJ31332.1"/>
    </source>
</evidence>
<dbReference type="InterPro" id="IPR003664">
    <property type="entry name" value="FA_synthesis"/>
</dbReference>
<organism evidence="11 12">
    <name type="scientific">Peptostreptococcus russellii</name>
    <dbReference type="NCBI Taxonomy" id="215200"/>
    <lineage>
        <taxon>Bacteria</taxon>
        <taxon>Bacillati</taxon>
        <taxon>Bacillota</taxon>
        <taxon>Clostridia</taxon>
        <taxon>Peptostreptococcales</taxon>
        <taxon>Peptostreptococcaceae</taxon>
        <taxon>Peptostreptococcus</taxon>
    </lineage>
</organism>
<dbReference type="Proteomes" id="UP000241434">
    <property type="component" value="Unassembled WGS sequence"/>
</dbReference>
<dbReference type="UniPathway" id="UPA00085"/>
<evidence type="ECO:0000256" key="1">
    <source>
        <dbReference type="ARBA" id="ARBA00001232"/>
    </source>
</evidence>
<gene>
    <name evidence="10" type="primary">plsX</name>
    <name evidence="11" type="ORF">UF10_05240</name>
</gene>
<comment type="caution">
    <text evidence="11">The sequence shown here is derived from an EMBL/GenBank/DDBJ whole genome shotgun (WGS) entry which is preliminary data.</text>
</comment>
<proteinExistence type="inferred from homology"/>
<dbReference type="PIRSF" id="PIRSF002465">
    <property type="entry name" value="Phsphlp_syn_PlsX"/>
    <property type="match status" value="1"/>
</dbReference>
<sequence length="333" mass="36019">MKIVIDGMGGDNAPQATVEGACMAVNEYGVEIIITGDEEIINSELKKHNYDKNKISVVHTTEIIENEEKPVQAIRKKKDSSMVVALNMVKDKKADLVISAGSTGALLSGGVFIIKRIKGISRPCICATLPTINGGATMLADTGANVDCDTQNLMDFAFMTDIYAKKVLNEKNPRVALANIGSEEGKGNDLVKKSYELLKEENGINFIGNMETRDILNGVCDIVICDGFVGNIVLKTMEGSVLSLFKKLKEVMMSSTKSKLGALLMKSELKEIKDLLDYTSYGGAPFLGVDGGVIKAHGSSNAKSFKNAINQGIKFHEGKVVEEIKKYVEEKAK</sequence>
<comment type="subcellular location">
    <subcellularLocation>
        <location evidence="10">Cytoplasm</location>
    </subcellularLocation>
    <text evidence="10">Associated with the membrane possibly through PlsY.</text>
</comment>